<protein>
    <recommendedName>
        <fullName evidence="4">Superkiller complex protein 8</fullName>
    </recommendedName>
    <alternativeName>
        <fullName evidence="5">WD repeat-containing protein 61</fullName>
    </alternativeName>
</protein>
<evidence type="ECO:0000313" key="8">
    <source>
        <dbReference type="Proteomes" id="UP000694542"/>
    </source>
</evidence>
<dbReference type="GO" id="GO:0032991">
    <property type="term" value="C:protein-containing complex"/>
    <property type="evidence" value="ECO:0007669"/>
    <property type="project" value="UniProtKB-ARBA"/>
</dbReference>
<comment type="similarity">
    <text evidence="3">Belongs to the SKI8 family.</text>
</comment>
<evidence type="ECO:0000313" key="7">
    <source>
        <dbReference type="Ensembl" id="ENSCAFP00040039210.1"/>
    </source>
</evidence>
<keyword evidence="1 6" id="KW-0853">WD repeat</keyword>
<dbReference type="Proteomes" id="UP000694542">
    <property type="component" value="Chromosome 3"/>
</dbReference>
<dbReference type="InterPro" id="IPR051510">
    <property type="entry name" value="SKI8"/>
</dbReference>
<proteinExistence type="inferred from homology"/>
<evidence type="ECO:0000256" key="6">
    <source>
        <dbReference type="PROSITE-ProRule" id="PRU00221"/>
    </source>
</evidence>
<feature type="repeat" description="WD" evidence="6">
    <location>
        <begin position="94"/>
        <end position="135"/>
    </location>
</feature>
<keyword evidence="2" id="KW-0677">Repeat</keyword>
<dbReference type="InterPro" id="IPR015943">
    <property type="entry name" value="WD40/YVTN_repeat-like_dom_sf"/>
</dbReference>
<dbReference type="PROSITE" id="PS50294">
    <property type="entry name" value="WD_REPEATS_REGION"/>
    <property type="match status" value="1"/>
</dbReference>
<dbReference type="PANTHER" id="PTHR44090">
    <property type="entry name" value="WD REPEAT-CONTAINING PROTEIN 61"/>
    <property type="match status" value="1"/>
</dbReference>
<sequence>MTDQYSILFKQEQAHDDAIWSVAWGTNKKENSETVVTGSLDDLVKVWKWCDERLDLERSLEGHQCLWTSATRCPSLRPDHQYFDIATGKLLHTLGGHAMPIRSLIFSPDSQLLVTASDDSYIKIYDVQHANLDGTKKIQINILQSDNDGKDRGWDLEGWPCQSRASSTFENSGRNISQLAVVSIHLGKHAASGRLM</sequence>
<name>A0A8C0TPA3_CANLF</name>
<dbReference type="Ensembl" id="ENSCAFT00040044878.1">
    <property type="protein sequence ID" value="ENSCAFP00040039210.1"/>
    <property type="gene ID" value="ENSCAFG00040024075.1"/>
</dbReference>
<reference evidence="7" key="2">
    <citation type="submission" date="2025-08" db="UniProtKB">
        <authorList>
            <consortium name="Ensembl"/>
        </authorList>
    </citation>
    <scope>IDENTIFICATION</scope>
</reference>
<dbReference type="PROSITE" id="PS50082">
    <property type="entry name" value="WD_REPEATS_2"/>
    <property type="match status" value="2"/>
</dbReference>
<evidence type="ECO:0000256" key="2">
    <source>
        <dbReference type="ARBA" id="ARBA00022737"/>
    </source>
</evidence>
<dbReference type="Pfam" id="PF00400">
    <property type="entry name" value="WD40"/>
    <property type="match status" value="2"/>
</dbReference>
<organism evidence="7 8">
    <name type="scientific">Canis lupus familiaris</name>
    <name type="common">Dog</name>
    <name type="synonym">Canis familiaris</name>
    <dbReference type="NCBI Taxonomy" id="9615"/>
    <lineage>
        <taxon>Eukaryota</taxon>
        <taxon>Metazoa</taxon>
        <taxon>Chordata</taxon>
        <taxon>Craniata</taxon>
        <taxon>Vertebrata</taxon>
        <taxon>Euteleostomi</taxon>
        <taxon>Mammalia</taxon>
        <taxon>Eutheria</taxon>
        <taxon>Laurasiatheria</taxon>
        <taxon>Carnivora</taxon>
        <taxon>Caniformia</taxon>
        <taxon>Canidae</taxon>
        <taxon>Canis</taxon>
    </lineage>
</organism>
<dbReference type="InterPro" id="IPR001680">
    <property type="entry name" value="WD40_rpt"/>
</dbReference>
<dbReference type="AlphaFoldDB" id="A0A8C0TPA3"/>
<reference evidence="7" key="1">
    <citation type="submission" date="2018-10" db="EMBL/GenBank/DDBJ databases">
        <title>De novo assembly of a Great Dane genome.</title>
        <authorList>
            <person name="Kidd J.M."/>
            <person name="Pendleton A.L."/>
            <person name="Shen F."/>
            <person name="Emery S."/>
        </authorList>
    </citation>
    <scope>NUCLEOTIDE SEQUENCE [LARGE SCALE GENOMIC DNA]</scope>
    <source>
        <strain evidence="7">Great Dane</strain>
    </source>
</reference>
<dbReference type="PANTHER" id="PTHR44090:SF1">
    <property type="entry name" value="SUPERKILLER COMPLEX PROTEIN 8"/>
    <property type="match status" value="1"/>
</dbReference>
<evidence type="ECO:0000256" key="3">
    <source>
        <dbReference type="ARBA" id="ARBA00038243"/>
    </source>
</evidence>
<dbReference type="InterPro" id="IPR036322">
    <property type="entry name" value="WD40_repeat_dom_sf"/>
</dbReference>
<dbReference type="Gene3D" id="2.130.10.10">
    <property type="entry name" value="YVTN repeat-like/Quinoprotein amine dehydrogenase"/>
    <property type="match status" value="2"/>
</dbReference>
<dbReference type="SUPFAM" id="SSF50978">
    <property type="entry name" value="WD40 repeat-like"/>
    <property type="match status" value="1"/>
</dbReference>
<evidence type="ECO:0000256" key="4">
    <source>
        <dbReference type="ARBA" id="ARBA00039561"/>
    </source>
</evidence>
<feature type="repeat" description="WD" evidence="6">
    <location>
        <begin position="12"/>
        <end position="48"/>
    </location>
</feature>
<evidence type="ECO:0000256" key="5">
    <source>
        <dbReference type="ARBA" id="ARBA00041552"/>
    </source>
</evidence>
<dbReference type="OrthoDB" id="17410at2759"/>
<evidence type="ECO:0000256" key="1">
    <source>
        <dbReference type="ARBA" id="ARBA00022574"/>
    </source>
</evidence>
<accession>A0A8C0TPA3</accession>
<dbReference type="SMART" id="SM00320">
    <property type="entry name" value="WD40"/>
    <property type="match status" value="2"/>
</dbReference>